<evidence type="ECO:0000256" key="9">
    <source>
        <dbReference type="ARBA" id="ARBA00023303"/>
    </source>
</evidence>
<keyword evidence="6 12" id="KW-0472">Membrane</keyword>
<feature type="transmembrane region" description="Helical" evidence="12">
    <location>
        <begin position="243"/>
        <end position="260"/>
    </location>
</feature>
<reference evidence="14" key="1">
    <citation type="submission" date="2022-03" db="EMBL/GenBank/DDBJ databases">
        <title>Streptomyces 7R015 and 7R016 isolated from Barleria lupulina in Thailand.</title>
        <authorList>
            <person name="Kanchanasin P."/>
            <person name="Phongsopitanun W."/>
            <person name="Tanasupawat S."/>
        </authorList>
    </citation>
    <scope>NUCLEOTIDE SEQUENCE</scope>
    <source>
        <strain evidence="14">7R016</strain>
    </source>
</reference>
<feature type="domain" description="CBS" evidence="13">
    <location>
        <begin position="557"/>
        <end position="622"/>
    </location>
</feature>
<sequence length="652" mass="68120">MPSPLSARSRTHAHDRTGAHAHATDHPPAPAPPTRPEQTAHHLGPVKIPRLGDFHVPPRVVAISLLAVPIGAVAAVVAAGLLKLIALITNLSFQGRFGFGASAPADTAHRWLLLVMPVVGGLVIGLMARYGSEKIRGHGMPEAIESILVGGSRVQPRVAVLKPASAAISIGTGGPFGAEGPIIMTGGAVGSLIAQFLRVTTDERKALLVAGSAAGMAATFNAPLASILLAVELLLFEWRPRSYLPVAVAAVTATLVRGPLLGTDPLFGGAHVPARIDFSAYGLCIVAGAAAGLLALGATALVYFSEDLFSRLRVHWMWWPAIGGAIIGVGGLVEPRTLGVGYDVIDALLTGHATVGLIVGVLVVKTLIWGLSLGSGTSGGVLAPMFMVGGALGAAEALVFPHVSPGFWALVSLAGVLGGVMRSPLTGIVFCLELTHEINAMIPMVITASAAYLLSVILLKRSVLTEKLARRGLHLTREYSVDPLEVHLVRQLETPVGVTFRADRPAGEITALLRAAHDGGDADRLLAQRLYPVLDADGGLAGVVTRGALVHADPADRTPLGELACAPVVAHPDETLRALANRMAHHEVTRLLVVTRGEHPRVEGIIGLRDLLTARRIDHHEEHYAERVLTLRPRGANRVPGTTVAQAEKVSV</sequence>
<keyword evidence="9" id="KW-0407">Ion channel</keyword>
<dbReference type="SUPFAM" id="SSF81340">
    <property type="entry name" value="Clc chloride channel"/>
    <property type="match status" value="1"/>
</dbReference>
<dbReference type="PRINTS" id="PR00762">
    <property type="entry name" value="CLCHANNEL"/>
</dbReference>
<dbReference type="InterPro" id="IPR014743">
    <property type="entry name" value="Cl-channel_core"/>
</dbReference>
<dbReference type="EMBL" id="JALDAX010000004">
    <property type="protein sequence ID" value="MCI3240660.1"/>
    <property type="molecule type" value="Genomic_DNA"/>
</dbReference>
<dbReference type="Pfam" id="PF00654">
    <property type="entry name" value="Voltage_CLC"/>
    <property type="match status" value="1"/>
</dbReference>
<dbReference type="CDD" id="cd02205">
    <property type="entry name" value="CBS_pair_SF"/>
    <property type="match status" value="1"/>
</dbReference>
<feature type="transmembrane region" description="Helical" evidence="12">
    <location>
        <begin position="316"/>
        <end position="333"/>
    </location>
</feature>
<dbReference type="PANTHER" id="PTHR43427:SF6">
    <property type="entry name" value="CHLORIDE CHANNEL PROTEIN CLC-E"/>
    <property type="match status" value="1"/>
</dbReference>
<dbReference type="Gene3D" id="3.10.580.10">
    <property type="entry name" value="CBS-domain"/>
    <property type="match status" value="1"/>
</dbReference>
<dbReference type="Proteomes" id="UP001165270">
    <property type="component" value="Unassembled WGS sequence"/>
</dbReference>
<dbReference type="SUPFAM" id="SSF54631">
    <property type="entry name" value="CBS-domain pair"/>
    <property type="match status" value="1"/>
</dbReference>
<name>A0ABS9XEY6_9ACTN</name>
<evidence type="ECO:0000256" key="10">
    <source>
        <dbReference type="PROSITE-ProRule" id="PRU00703"/>
    </source>
</evidence>
<evidence type="ECO:0000256" key="2">
    <source>
        <dbReference type="ARBA" id="ARBA00022448"/>
    </source>
</evidence>
<dbReference type="InterPro" id="IPR001807">
    <property type="entry name" value="ClC"/>
</dbReference>
<dbReference type="Pfam" id="PF00571">
    <property type="entry name" value="CBS"/>
    <property type="match status" value="1"/>
</dbReference>
<keyword evidence="5" id="KW-0406">Ion transport</keyword>
<feature type="transmembrane region" description="Helical" evidence="12">
    <location>
        <begin position="407"/>
        <end position="432"/>
    </location>
</feature>
<organism evidence="14 15">
    <name type="scientific">Streptomyces spinosisporus</name>
    <dbReference type="NCBI Taxonomy" id="2927582"/>
    <lineage>
        <taxon>Bacteria</taxon>
        <taxon>Bacillati</taxon>
        <taxon>Actinomycetota</taxon>
        <taxon>Actinomycetes</taxon>
        <taxon>Kitasatosporales</taxon>
        <taxon>Streptomycetaceae</taxon>
        <taxon>Streptomyces</taxon>
    </lineage>
</organism>
<feature type="transmembrane region" description="Helical" evidence="12">
    <location>
        <begin position="345"/>
        <end position="369"/>
    </location>
</feature>
<dbReference type="Gene3D" id="1.10.3080.10">
    <property type="entry name" value="Clc chloride channel"/>
    <property type="match status" value="1"/>
</dbReference>
<feature type="transmembrane region" description="Helical" evidence="12">
    <location>
        <begin position="381"/>
        <end position="400"/>
    </location>
</feature>
<evidence type="ECO:0000259" key="13">
    <source>
        <dbReference type="PROSITE" id="PS51371"/>
    </source>
</evidence>
<feature type="transmembrane region" description="Helical" evidence="12">
    <location>
        <begin position="438"/>
        <end position="459"/>
    </location>
</feature>
<evidence type="ECO:0000256" key="1">
    <source>
        <dbReference type="ARBA" id="ARBA00004141"/>
    </source>
</evidence>
<keyword evidence="15" id="KW-1185">Reference proteome</keyword>
<feature type="region of interest" description="Disordered" evidence="11">
    <location>
        <begin position="1"/>
        <end position="41"/>
    </location>
</feature>
<accession>A0ABS9XEY6</accession>
<keyword evidence="4 12" id="KW-1133">Transmembrane helix</keyword>
<dbReference type="RefSeq" id="WP_242709619.1">
    <property type="nucleotide sequence ID" value="NZ_JALDAX010000004.1"/>
</dbReference>
<dbReference type="PANTHER" id="PTHR43427">
    <property type="entry name" value="CHLORIDE CHANNEL PROTEIN CLC-E"/>
    <property type="match status" value="1"/>
</dbReference>
<evidence type="ECO:0000313" key="14">
    <source>
        <dbReference type="EMBL" id="MCI3240660.1"/>
    </source>
</evidence>
<evidence type="ECO:0000313" key="15">
    <source>
        <dbReference type="Proteomes" id="UP001165270"/>
    </source>
</evidence>
<feature type="transmembrane region" description="Helical" evidence="12">
    <location>
        <begin position="108"/>
        <end position="128"/>
    </location>
</feature>
<protein>
    <submittedName>
        <fullName evidence="14">Chloride channel protein</fullName>
    </submittedName>
</protein>
<feature type="transmembrane region" description="Helical" evidence="12">
    <location>
        <begin position="60"/>
        <end position="88"/>
    </location>
</feature>
<evidence type="ECO:0000256" key="6">
    <source>
        <dbReference type="ARBA" id="ARBA00023136"/>
    </source>
</evidence>
<evidence type="ECO:0000256" key="7">
    <source>
        <dbReference type="ARBA" id="ARBA00023173"/>
    </source>
</evidence>
<dbReference type="InterPro" id="IPR050368">
    <property type="entry name" value="ClC-type_chloride_channel"/>
</dbReference>
<evidence type="ECO:0000256" key="3">
    <source>
        <dbReference type="ARBA" id="ARBA00022692"/>
    </source>
</evidence>
<comment type="caution">
    <text evidence="14">The sequence shown here is derived from an EMBL/GenBank/DDBJ whole genome shotgun (WGS) entry which is preliminary data.</text>
</comment>
<evidence type="ECO:0000256" key="5">
    <source>
        <dbReference type="ARBA" id="ARBA00023065"/>
    </source>
</evidence>
<evidence type="ECO:0000256" key="4">
    <source>
        <dbReference type="ARBA" id="ARBA00022989"/>
    </source>
</evidence>
<evidence type="ECO:0000256" key="12">
    <source>
        <dbReference type="SAM" id="Phobius"/>
    </source>
</evidence>
<comment type="subcellular location">
    <subcellularLocation>
        <location evidence="1">Membrane</location>
        <topology evidence="1">Multi-pass membrane protein</topology>
    </subcellularLocation>
</comment>
<dbReference type="PROSITE" id="PS51371">
    <property type="entry name" value="CBS"/>
    <property type="match status" value="1"/>
</dbReference>
<keyword evidence="8" id="KW-0868">Chloride</keyword>
<keyword evidence="3 12" id="KW-0812">Transmembrane</keyword>
<keyword evidence="10" id="KW-0129">CBS domain</keyword>
<proteinExistence type="predicted"/>
<feature type="transmembrane region" description="Helical" evidence="12">
    <location>
        <begin position="280"/>
        <end position="304"/>
    </location>
</feature>
<keyword evidence="2" id="KW-0813">Transport</keyword>
<feature type="transmembrane region" description="Helical" evidence="12">
    <location>
        <begin position="206"/>
        <end position="231"/>
    </location>
</feature>
<evidence type="ECO:0000256" key="8">
    <source>
        <dbReference type="ARBA" id="ARBA00023214"/>
    </source>
</evidence>
<evidence type="ECO:0000256" key="11">
    <source>
        <dbReference type="SAM" id="MobiDB-lite"/>
    </source>
</evidence>
<dbReference type="InterPro" id="IPR046342">
    <property type="entry name" value="CBS_dom_sf"/>
</dbReference>
<gene>
    <name evidence="14" type="ORF">MQN93_13105</name>
</gene>
<keyword evidence="7" id="KW-0869">Chloride channel</keyword>
<dbReference type="CDD" id="cd00400">
    <property type="entry name" value="Voltage_gated_ClC"/>
    <property type="match status" value="1"/>
</dbReference>
<feature type="compositionally biased region" description="Basic and acidic residues" evidence="11">
    <location>
        <begin position="12"/>
        <end position="25"/>
    </location>
</feature>
<dbReference type="InterPro" id="IPR000644">
    <property type="entry name" value="CBS_dom"/>
</dbReference>